<dbReference type="Proteomes" id="UP001148629">
    <property type="component" value="Unassembled WGS sequence"/>
</dbReference>
<reference evidence="1" key="1">
    <citation type="submission" date="2022-08" db="EMBL/GenBank/DDBJ databases">
        <title>Genome Sequence of Fusarium decemcellulare.</title>
        <authorList>
            <person name="Buettner E."/>
        </authorList>
    </citation>
    <scope>NUCLEOTIDE SEQUENCE</scope>
    <source>
        <strain evidence="1">Babe19</strain>
    </source>
</reference>
<accession>A0ACC1RWX5</accession>
<proteinExistence type="predicted"/>
<evidence type="ECO:0000313" key="1">
    <source>
        <dbReference type="EMBL" id="KAJ3527415.1"/>
    </source>
</evidence>
<evidence type="ECO:0000313" key="2">
    <source>
        <dbReference type="Proteomes" id="UP001148629"/>
    </source>
</evidence>
<sequence length="427" mass="46966">MLSDVVKSLKILVGQGAVIECVDNDHIKLTLNFTSLSDNEKRFISGLEHSVSGCLLPTPRTGKKRSFQEVGPEDTYDYELDCKDEDAYEFKSELQNESLDGSMLDSEKAGPVSPKILSISNYSPTGAHSGGYYRRTNLEITNLHPNREGGIISDTVPADAVLVNLYQQLSNKVLSALYPSVWTKNGRFNSRYKHLRGISKANKDRTIPNKDGLQWCILSPTFGRDGMAQRATTAANAWIALSPQDQALLVVQVRTGVSSNAGLDTPEAAIQEILRLLKAANARPDSVVEILSVSIDGFCTNTLSLSWLSRQYPNVTIRVIIVVPPAFPDSTSIYRICSNGIRYGEFSLSDIATVVRSNGLEGSPEAKQLVDRLASIGASKAHKSTEELFIHWTRDRNSFRVCPDSVLDSGIDPSLEIRTRRLCSRGE</sequence>
<gene>
    <name evidence="1" type="ORF">NM208_g10713</name>
</gene>
<protein>
    <submittedName>
        <fullName evidence="1">Uncharacterized protein</fullName>
    </submittedName>
</protein>
<comment type="caution">
    <text evidence="1">The sequence shown here is derived from an EMBL/GenBank/DDBJ whole genome shotgun (WGS) entry which is preliminary data.</text>
</comment>
<name>A0ACC1RWX5_9HYPO</name>
<organism evidence="1 2">
    <name type="scientific">Fusarium decemcellulare</name>
    <dbReference type="NCBI Taxonomy" id="57161"/>
    <lineage>
        <taxon>Eukaryota</taxon>
        <taxon>Fungi</taxon>
        <taxon>Dikarya</taxon>
        <taxon>Ascomycota</taxon>
        <taxon>Pezizomycotina</taxon>
        <taxon>Sordariomycetes</taxon>
        <taxon>Hypocreomycetidae</taxon>
        <taxon>Hypocreales</taxon>
        <taxon>Nectriaceae</taxon>
        <taxon>Fusarium</taxon>
        <taxon>Fusarium decemcellulare species complex</taxon>
    </lineage>
</organism>
<keyword evidence="2" id="KW-1185">Reference proteome</keyword>
<dbReference type="EMBL" id="JANRMS010001563">
    <property type="protein sequence ID" value="KAJ3527415.1"/>
    <property type="molecule type" value="Genomic_DNA"/>
</dbReference>